<keyword evidence="1" id="KW-0472">Membrane</keyword>
<keyword evidence="1" id="KW-0812">Transmembrane</keyword>
<name>A0ABS2E6V7_9FIRM</name>
<gene>
    <name evidence="2" type="ORF">H7U36_04470</name>
</gene>
<dbReference type="NCBIfam" id="TIGR03732">
    <property type="entry name" value="lanti_perm_MutE"/>
    <property type="match status" value="1"/>
</dbReference>
<evidence type="ECO:0000313" key="2">
    <source>
        <dbReference type="EMBL" id="MBM6737364.1"/>
    </source>
</evidence>
<protein>
    <submittedName>
        <fullName evidence="2">Lantibiotic immunity ABC transporter MutE/EpiE family permease subunit</fullName>
    </submittedName>
</protein>
<accession>A0ABS2E6V7</accession>
<feature type="transmembrane region" description="Helical" evidence="1">
    <location>
        <begin position="155"/>
        <end position="176"/>
    </location>
</feature>
<feature type="transmembrane region" description="Helical" evidence="1">
    <location>
        <begin position="12"/>
        <end position="31"/>
    </location>
</feature>
<evidence type="ECO:0000313" key="3">
    <source>
        <dbReference type="Proteomes" id="UP000716906"/>
    </source>
</evidence>
<proteinExistence type="predicted"/>
<evidence type="ECO:0000256" key="1">
    <source>
        <dbReference type="SAM" id="Phobius"/>
    </source>
</evidence>
<sequence length="246" mass="26771">MKYRRSGTGKLWLFMPAVTLAVAFWLSRSYGTISGYNWWYVGLYPGMLSLVCCMTAAKDAKLGSRAVLSLPVRPARVWDAKILTCALAAAKANILVGVLAWVLGNILLPAVGIEQTLQVSWTQTLAAVLVMTAAGIWQVPLCLWMGQRLGMLPALIINVALATSGVLTAVTSFWMADPYAVLPRLMCAVIGVLPNNMPARPGIPTYSPELLDTSAILPGLTLCLALLVFLWYLSRRWYERKGAVQA</sequence>
<feature type="transmembrane region" description="Helical" evidence="1">
    <location>
        <begin position="78"/>
        <end position="104"/>
    </location>
</feature>
<feature type="transmembrane region" description="Helical" evidence="1">
    <location>
        <begin position="37"/>
        <end position="57"/>
    </location>
</feature>
<dbReference type="InterPro" id="IPR021205">
    <property type="entry name" value="Lanti_perm_SpaE/MutE/EpiE-like"/>
</dbReference>
<feature type="transmembrane region" description="Helical" evidence="1">
    <location>
        <begin position="215"/>
        <end position="233"/>
    </location>
</feature>
<reference evidence="2 3" key="1">
    <citation type="journal article" date="2021" name="Sci. Rep.">
        <title>The distribution of antibiotic resistance genes in chicken gut microbiota commensals.</title>
        <authorList>
            <person name="Juricova H."/>
            <person name="Matiasovicova J."/>
            <person name="Kubasova T."/>
            <person name="Cejkova D."/>
            <person name="Rychlik I."/>
        </authorList>
    </citation>
    <scope>NUCLEOTIDE SEQUENCE [LARGE SCALE GENOMIC DNA]</scope>
    <source>
        <strain evidence="2 3">An773</strain>
    </source>
</reference>
<keyword evidence="3" id="KW-1185">Reference proteome</keyword>
<dbReference type="EMBL" id="JACLYY010000003">
    <property type="protein sequence ID" value="MBM6737364.1"/>
    <property type="molecule type" value="Genomic_DNA"/>
</dbReference>
<dbReference type="CDD" id="cd21807">
    <property type="entry name" value="ABC-2_lan_permease_MutE_EpiE-like"/>
    <property type="match status" value="1"/>
</dbReference>
<comment type="caution">
    <text evidence="2">The sequence shown here is derived from an EMBL/GenBank/DDBJ whole genome shotgun (WGS) entry which is preliminary data.</text>
</comment>
<feature type="transmembrane region" description="Helical" evidence="1">
    <location>
        <begin position="124"/>
        <end position="143"/>
    </location>
</feature>
<keyword evidence="1" id="KW-1133">Transmembrane helix</keyword>
<organism evidence="2 3">
    <name type="scientific">Faecalicatena fissicatena</name>
    <dbReference type="NCBI Taxonomy" id="290055"/>
    <lineage>
        <taxon>Bacteria</taxon>
        <taxon>Bacillati</taxon>
        <taxon>Bacillota</taxon>
        <taxon>Clostridia</taxon>
        <taxon>Lachnospirales</taxon>
        <taxon>Lachnospiraceae</taxon>
        <taxon>Faecalicatena</taxon>
    </lineage>
</organism>
<dbReference type="Proteomes" id="UP000716906">
    <property type="component" value="Unassembled WGS sequence"/>
</dbReference>